<gene>
    <name evidence="4" type="ORF">BN8_p06851</name>
</gene>
<evidence type="ECO:0000256" key="2">
    <source>
        <dbReference type="ARBA" id="ARBA00023136"/>
    </source>
</evidence>
<keyword evidence="4" id="KW-0614">Plasmid</keyword>
<geneLocation type="plasmid" evidence="4 5">
    <name>pFLIM01</name>
</geneLocation>
<evidence type="ECO:0000313" key="5">
    <source>
        <dbReference type="Proteomes" id="UP000009309"/>
    </source>
</evidence>
<dbReference type="GO" id="GO:0009279">
    <property type="term" value="C:cell outer membrane"/>
    <property type="evidence" value="ECO:0007669"/>
    <property type="project" value="UniProtKB-SubCell"/>
</dbReference>
<dbReference type="InterPro" id="IPR036942">
    <property type="entry name" value="Beta-barrel_TonB_sf"/>
</dbReference>
<keyword evidence="2" id="KW-0472">Membrane</keyword>
<dbReference type="Proteomes" id="UP000009309">
    <property type="component" value="Plasmid pFLIM01"/>
</dbReference>
<dbReference type="EMBL" id="HE805916">
    <property type="protein sequence ID" value="CCH57648.1"/>
    <property type="molecule type" value="Genomic_DNA"/>
</dbReference>
<name>I2GU47_9BACT</name>
<accession>I2GU47</accession>
<protein>
    <submittedName>
        <fullName evidence="4">Iron complex outermembrane recepter protein</fullName>
    </submittedName>
</protein>
<keyword evidence="5" id="KW-1185">Reference proteome</keyword>
<dbReference type="RefSeq" id="WP_015056983.1">
    <property type="nucleotide sequence ID" value="NC_019017.1"/>
</dbReference>
<evidence type="ECO:0000256" key="1">
    <source>
        <dbReference type="ARBA" id="ARBA00004442"/>
    </source>
</evidence>
<evidence type="ECO:0000256" key="3">
    <source>
        <dbReference type="ARBA" id="ARBA00023237"/>
    </source>
</evidence>
<organism evidence="4 5">
    <name type="scientific">Fibrisoma limi BUZ 3</name>
    <dbReference type="NCBI Taxonomy" id="1185876"/>
    <lineage>
        <taxon>Bacteria</taxon>
        <taxon>Pseudomonadati</taxon>
        <taxon>Bacteroidota</taxon>
        <taxon>Cytophagia</taxon>
        <taxon>Cytophagales</taxon>
        <taxon>Spirosomataceae</taxon>
        <taxon>Fibrisoma</taxon>
    </lineage>
</organism>
<sequence>MNGYFLKGGINNLTDERYFTRRAGCYSGPGILPTDARYFYVTAGIKL</sequence>
<proteinExistence type="predicted"/>
<reference evidence="4 5" key="1">
    <citation type="journal article" date="2012" name="J. Bacteriol.">
        <title>Genome Sequence of the Filamentous Bacterium Fibrisoma limi BUZ 3T.</title>
        <authorList>
            <person name="Filippini M."/>
            <person name="Qi W."/>
            <person name="Jaenicke S."/>
            <person name="Goesmann A."/>
            <person name="Smits T.H."/>
            <person name="Bagheri H.C."/>
        </authorList>
    </citation>
    <scope>NUCLEOTIDE SEQUENCE [LARGE SCALE GENOMIC DNA]</scope>
    <source>
        <strain evidence="5">BUZ 3T</strain>
        <plasmid evidence="4 5">pFLIM01</plasmid>
    </source>
</reference>
<evidence type="ECO:0000313" key="4">
    <source>
        <dbReference type="EMBL" id="CCH57648.1"/>
    </source>
</evidence>
<keyword evidence="3" id="KW-0998">Cell outer membrane</keyword>
<dbReference type="Gene3D" id="2.40.170.20">
    <property type="entry name" value="TonB-dependent receptor, beta-barrel domain"/>
    <property type="match status" value="1"/>
</dbReference>
<comment type="subcellular location">
    <subcellularLocation>
        <location evidence="1">Cell outer membrane</location>
    </subcellularLocation>
</comment>
<dbReference type="AlphaFoldDB" id="I2GU47"/>